<feature type="binding site" evidence="8">
    <location>
        <position position="66"/>
    </location>
    <ligand>
        <name>(R)-pantoate</name>
        <dbReference type="ChEBI" id="CHEBI:15980"/>
    </ligand>
</feature>
<evidence type="ECO:0000256" key="4">
    <source>
        <dbReference type="ARBA" id="ARBA00022655"/>
    </source>
</evidence>
<dbReference type="SUPFAM" id="SSF52374">
    <property type="entry name" value="Nucleotidylyl transferase"/>
    <property type="match status" value="1"/>
</dbReference>
<keyword evidence="4 8" id="KW-0566">Pantothenate biosynthesis</keyword>
<evidence type="ECO:0000256" key="1">
    <source>
        <dbReference type="ARBA" id="ARBA00004990"/>
    </source>
</evidence>
<dbReference type="InterPro" id="IPR003721">
    <property type="entry name" value="Pantoate_ligase"/>
</dbReference>
<feature type="binding site" evidence="8">
    <location>
        <position position="158"/>
    </location>
    <ligand>
        <name>(R)-pantoate</name>
        <dbReference type="ChEBI" id="CHEBI:15980"/>
    </ligand>
</feature>
<keyword evidence="5 8" id="KW-0547">Nucleotide-binding</keyword>
<dbReference type="GO" id="GO:0015940">
    <property type="term" value="P:pantothenate biosynthetic process"/>
    <property type="evidence" value="ECO:0007669"/>
    <property type="project" value="UniProtKB-UniRule"/>
</dbReference>
<accession>A0A518B5U9</accession>
<dbReference type="EC" id="6.3.2.1" evidence="8"/>
<dbReference type="GO" id="GO:0005524">
    <property type="term" value="F:ATP binding"/>
    <property type="evidence" value="ECO:0007669"/>
    <property type="project" value="UniProtKB-KW"/>
</dbReference>
<dbReference type="RefSeq" id="WP_145259047.1">
    <property type="nucleotide sequence ID" value="NZ_CP036279.1"/>
</dbReference>
<comment type="miscellaneous">
    <text evidence="8">The reaction proceeds by a bi uni uni bi ping pong mechanism.</text>
</comment>
<comment type="similarity">
    <text evidence="2 8">Belongs to the pantothenate synthetase family.</text>
</comment>
<feature type="binding site" evidence="8">
    <location>
        <begin position="35"/>
        <end position="42"/>
    </location>
    <ligand>
        <name>ATP</name>
        <dbReference type="ChEBI" id="CHEBI:30616"/>
    </ligand>
</feature>
<comment type="subcellular location">
    <subcellularLocation>
        <location evidence="8">Cytoplasm</location>
    </subcellularLocation>
</comment>
<dbReference type="GO" id="GO:0005829">
    <property type="term" value="C:cytosol"/>
    <property type="evidence" value="ECO:0007669"/>
    <property type="project" value="TreeGrafter"/>
</dbReference>
<feature type="binding site" evidence="8">
    <location>
        <position position="181"/>
    </location>
    <ligand>
        <name>ATP</name>
        <dbReference type="ChEBI" id="CHEBI:30616"/>
    </ligand>
</feature>
<keyword evidence="3 8" id="KW-0436">Ligase</keyword>
<comment type="pathway">
    <text evidence="1 8">Cofactor biosynthesis; (R)-pantothenate biosynthesis; (R)-pantothenate from (R)-pantoate and beta-alanine: step 1/1.</text>
</comment>
<keyword evidence="6 8" id="KW-0067">ATP-binding</keyword>
<keyword evidence="8" id="KW-0963">Cytoplasm</keyword>
<protein>
    <recommendedName>
        <fullName evidence="8">Pantothenate synthetase</fullName>
        <shortName evidence="8">PS</shortName>
        <ecNumber evidence="8">6.3.2.1</ecNumber>
    </recommendedName>
    <alternativeName>
        <fullName evidence="8">Pantoate--beta-alanine ligase</fullName>
    </alternativeName>
    <alternativeName>
        <fullName evidence="8">Pantoate-activating enzyme</fullName>
    </alternativeName>
</protein>
<evidence type="ECO:0000256" key="2">
    <source>
        <dbReference type="ARBA" id="ARBA00009256"/>
    </source>
</evidence>
<organism evidence="9 10">
    <name type="scientific">Kolteria novifilia</name>
    <dbReference type="NCBI Taxonomy" id="2527975"/>
    <lineage>
        <taxon>Bacteria</taxon>
        <taxon>Pseudomonadati</taxon>
        <taxon>Planctomycetota</taxon>
        <taxon>Planctomycetia</taxon>
        <taxon>Kolteriales</taxon>
        <taxon>Kolteriaceae</taxon>
        <taxon>Kolteria</taxon>
    </lineage>
</organism>
<dbReference type="AlphaFoldDB" id="A0A518B5U9"/>
<keyword evidence="10" id="KW-1185">Reference proteome</keyword>
<evidence type="ECO:0000256" key="7">
    <source>
        <dbReference type="ARBA" id="ARBA00048258"/>
    </source>
</evidence>
<evidence type="ECO:0000256" key="5">
    <source>
        <dbReference type="ARBA" id="ARBA00022741"/>
    </source>
</evidence>
<comment type="catalytic activity">
    <reaction evidence="7 8">
        <text>(R)-pantoate + beta-alanine + ATP = (R)-pantothenate + AMP + diphosphate + H(+)</text>
        <dbReference type="Rhea" id="RHEA:10912"/>
        <dbReference type="ChEBI" id="CHEBI:15378"/>
        <dbReference type="ChEBI" id="CHEBI:15980"/>
        <dbReference type="ChEBI" id="CHEBI:29032"/>
        <dbReference type="ChEBI" id="CHEBI:30616"/>
        <dbReference type="ChEBI" id="CHEBI:33019"/>
        <dbReference type="ChEBI" id="CHEBI:57966"/>
        <dbReference type="ChEBI" id="CHEBI:456215"/>
        <dbReference type="EC" id="6.3.2.1"/>
    </reaction>
</comment>
<dbReference type="Pfam" id="PF02569">
    <property type="entry name" value="Pantoate_ligase"/>
    <property type="match status" value="1"/>
</dbReference>
<dbReference type="InterPro" id="IPR014729">
    <property type="entry name" value="Rossmann-like_a/b/a_fold"/>
</dbReference>
<proteinExistence type="inferred from homology"/>
<dbReference type="Proteomes" id="UP000317093">
    <property type="component" value="Chromosome"/>
</dbReference>
<evidence type="ECO:0000313" key="10">
    <source>
        <dbReference type="Proteomes" id="UP000317093"/>
    </source>
</evidence>
<dbReference type="EMBL" id="CP036279">
    <property type="protein sequence ID" value="QDU62353.1"/>
    <property type="molecule type" value="Genomic_DNA"/>
</dbReference>
<dbReference type="GO" id="GO:0004592">
    <property type="term" value="F:pantoate-beta-alanine ligase activity"/>
    <property type="evidence" value="ECO:0007669"/>
    <property type="project" value="UniProtKB-UniRule"/>
</dbReference>
<evidence type="ECO:0000256" key="6">
    <source>
        <dbReference type="ARBA" id="ARBA00022840"/>
    </source>
</evidence>
<dbReference type="FunFam" id="3.30.1300.10:FF:000001">
    <property type="entry name" value="Pantothenate synthetase"/>
    <property type="match status" value="1"/>
</dbReference>
<comment type="subunit">
    <text evidence="8">Homodimer.</text>
</comment>
<feature type="active site" description="Proton donor" evidence="8">
    <location>
        <position position="42"/>
    </location>
</feature>
<dbReference type="OrthoDB" id="9773087at2"/>
<feature type="binding site" evidence="8">
    <location>
        <position position="66"/>
    </location>
    <ligand>
        <name>beta-alanine</name>
        <dbReference type="ChEBI" id="CHEBI:57966"/>
    </ligand>
</feature>
<dbReference type="KEGG" id="knv:Pan216_32200"/>
<reference evidence="9 10" key="1">
    <citation type="submission" date="2019-02" db="EMBL/GenBank/DDBJ databases">
        <title>Deep-cultivation of Planctomycetes and their phenomic and genomic characterization uncovers novel biology.</title>
        <authorList>
            <person name="Wiegand S."/>
            <person name="Jogler M."/>
            <person name="Boedeker C."/>
            <person name="Pinto D."/>
            <person name="Vollmers J."/>
            <person name="Rivas-Marin E."/>
            <person name="Kohn T."/>
            <person name="Peeters S.H."/>
            <person name="Heuer A."/>
            <person name="Rast P."/>
            <person name="Oberbeckmann S."/>
            <person name="Bunk B."/>
            <person name="Jeske O."/>
            <person name="Meyerdierks A."/>
            <person name="Storesund J.E."/>
            <person name="Kallscheuer N."/>
            <person name="Luecker S."/>
            <person name="Lage O.M."/>
            <person name="Pohl T."/>
            <person name="Merkel B.J."/>
            <person name="Hornburger P."/>
            <person name="Mueller R.-W."/>
            <person name="Bruemmer F."/>
            <person name="Labrenz M."/>
            <person name="Spormann A.M."/>
            <person name="Op den Camp H."/>
            <person name="Overmann J."/>
            <person name="Amann R."/>
            <person name="Jetten M.S.M."/>
            <person name="Mascher T."/>
            <person name="Medema M.H."/>
            <person name="Devos D.P."/>
            <person name="Kaster A.-K."/>
            <person name="Ovreas L."/>
            <person name="Rohde M."/>
            <person name="Galperin M.Y."/>
            <person name="Jogler C."/>
        </authorList>
    </citation>
    <scope>NUCLEOTIDE SEQUENCE [LARGE SCALE GENOMIC DNA]</scope>
    <source>
        <strain evidence="9 10">Pan216</strain>
    </source>
</reference>
<dbReference type="Gene3D" id="3.30.1300.10">
    <property type="entry name" value="Pantoate-beta-alanine ligase, C-terminal domain"/>
    <property type="match status" value="1"/>
</dbReference>
<feature type="binding site" evidence="8">
    <location>
        <begin position="152"/>
        <end position="155"/>
    </location>
    <ligand>
        <name>ATP</name>
        <dbReference type="ChEBI" id="CHEBI:30616"/>
    </ligand>
</feature>
<evidence type="ECO:0000313" key="9">
    <source>
        <dbReference type="EMBL" id="QDU62353.1"/>
    </source>
</evidence>
<dbReference type="CDD" id="cd00560">
    <property type="entry name" value="PanC"/>
    <property type="match status" value="1"/>
</dbReference>
<sequence length="286" mass="31431">MSNRTLRWITDPGEAFAWVMEARCAGRTTGLVPTMGNLHQGHLSLMEAAKAENDLVAATIFVNPTQFGPTEDFQAYPRTPQRDRELCEQVGIDLIFAPAEETMYPPGSLTNVQVSDLEEPLCGGSRPGHFVGVATIVAKLFNILPATRAYFGRKDYQQALLIQRMAADLNFPVEVRVCPIVREADGLAMSSRNSYLSEEERRDAVVLSQALARAEGLVAKGERDPHRVRLEMVNLLKSTDRAVVDYAEIVDAATLQPIERIDGPALAALAVRFGKTRLIDNALLSP</sequence>
<dbReference type="Gene3D" id="3.40.50.620">
    <property type="entry name" value="HUPs"/>
    <property type="match status" value="1"/>
</dbReference>
<name>A0A518B5U9_9BACT</name>
<dbReference type="PANTHER" id="PTHR21299">
    <property type="entry name" value="CYTIDYLATE KINASE/PANTOATE-BETA-ALANINE LIGASE"/>
    <property type="match status" value="1"/>
</dbReference>
<dbReference type="PANTHER" id="PTHR21299:SF1">
    <property type="entry name" value="PANTOATE--BETA-ALANINE LIGASE"/>
    <property type="match status" value="1"/>
</dbReference>
<dbReference type="NCBIfam" id="TIGR00018">
    <property type="entry name" value="panC"/>
    <property type="match status" value="1"/>
</dbReference>
<gene>
    <name evidence="8 9" type="primary">panC</name>
    <name evidence="9" type="ORF">Pan216_32200</name>
</gene>
<dbReference type="InterPro" id="IPR042176">
    <property type="entry name" value="Pantoate_ligase_C"/>
</dbReference>
<comment type="function">
    <text evidence="8">Catalyzes the condensation of pantoate with beta-alanine in an ATP-dependent reaction via a pantoyl-adenylate intermediate.</text>
</comment>
<dbReference type="HAMAP" id="MF_00158">
    <property type="entry name" value="PanC"/>
    <property type="match status" value="1"/>
</dbReference>
<evidence type="ECO:0000256" key="3">
    <source>
        <dbReference type="ARBA" id="ARBA00022598"/>
    </source>
</evidence>
<dbReference type="UniPathway" id="UPA00028">
    <property type="reaction ID" value="UER00005"/>
</dbReference>
<feature type="binding site" evidence="8">
    <location>
        <begin position="189"/>
        <end position="192"/>
    </location>
    <ligand>
        <name>ATP</name>
        <dbReference type="ChEBI" id="CHEBI:30616"/>
    </ligand>
</feature>
<evidence type="ECO:0000256" key="8">
    <source>
        <dbReference type="HAMAP-Rule" id="MF_00158"/>
    </source>
</evidence>